<sequence length="64" mass="7131">MTTLFSAFGEQLIEKLPKQFRLISVDPLAQQTVVHRRGKLADVLACALRLPLLYALMVYNGTIG</sequence>
<dbReference type="RefSeq" id="WP_049769880.1">
    <property type="nucleotide sequence ID" value="NZ_CP029543.1"/>
</dbReference>
<accession>A0AAD0KTE9</accession>
<reference evidence="1 2" key="1">
    <citation type="submission" date="2018-05" db="EMBL/GenBank/DDBJ databases">
        <title>Evolution of small genomes with special reference to Mycobacterium leprae.</title>
        <authorList>
            <person name="Mohanty P.S."/>
            <person name="Bansal A.K."/>
            <person name="Gupta U.D."/>
            <person name="Naaz F."/>
            <person name="Dwivedi V.D."/>
            <person name="Singh H."/>
            <person name="Gupta G."/>
            <person name="Sharma S."/>
            <person name="Arora M."/>
        </authorList>
    </citation>
    <scope>NUCLEOTIDE SEQUENCE [LARGE SCALE GENOMIC DNA]</scope>
    <source>
        <strain evidence="1 2">MRHRU-235-G</strain>
    </source>
</reference>
<protein>
    <submittedName>
        <fullName evidence="1">Uncharacterized protein</fullName>
    </submittedName>
</protein>
<evidence type="ECO:0000313" key="1">
    <source>
        <dbReference type="EMBL" id="AWV48630.1"/>
    </source>
</evidence>
<name>A0AAD0KTE9_MYCLR</name>
<organism evidence="1 2">
    <name type="scientific">Mycobacterium leprae</name>
    <dbReference type="NCBI Taxonomy" id="1769"/>
    <lineage>
        <taxon>Bacteria</taxon>
        <taxon>Bacillati</taxon>
        <taxon>Actinomycetota</taxon>
        <taxon>Actinomycetes</taxon>
        <taxon>Mycobacteriales</taxon>
        <taxon>Mycobacteriaceae</taxon>
        <taxon>Mycobacterium</taxon>
    </lineage>
</organism>
<dbReference type="AlphaFoldDB" id="A0AAD0KTE9"/>
<dbReference type="EMBL" id="CP029543">
    <property type="protein sequence ID" value="AWV48630.1"/>
    <property type="molecule type" value="Genomic_DNA"/>
</dbReference>
<gene>
    <name evidence="1" type="ORF">DIJ64_12870</name>
</gene>
<proteinExistence type="predicted"/>
<dbReference type="Proteomes" id="UP000249682">
    <property type="component" value="Chromosome"/>
</dbReference>
<evidence type="ECO:0000313" key="2">
    <source>
        <dbReference type="Proteomes" id="UP000249682"/>
    </source>
</evidence>